<proteinExistence type="predicted"/>
<sequence>MSYIENTSINFLLADDHSLIRQGIAFLLEDLPFDTVILQAPNLQKTLELIKANPIDIVIIDAHFPDGNSLSLIPEIREINRETKILVFTGIDENMHALKYINAGANGFLSKLSEEEEIKKAIIKMKEDGEYISPATQALLMNSLRDRKVINPLFGLTERELQIAELYSKGHGNLEIANLLDLKQNTVSTIKKRIFDKLKIDNIVELVELVKNHQ</sequence>
<dbReference type="InterPro" id="IPR016032">
    <property type="entry name" value="Sig_transdc_resp-reg_C-effctor"/>
</dbReference>
<dbReference type="CDD" id="cd06170">
    <property type="entry name" value="LuxR_C_like"/>
    <property type="match status" value="1"/>
</dbReference>
<dbReference type="SMART" id="SM00421">
    <property type="entry name" value="HTH_LUXR"/>
    <property type="match status" value="1"/>
</dbReference>
<dbReference type="InterPro" id="IPR039420">
    <property type="entry name" value="WalR-like"/>
</dbReference>
<dbReference type="PANTHER" id="PTHR43214:SF41">
    <property type="entry name" value="NITRATE_NITRITE RESPONSE REGULATOR PROTEIN NARP"/>
    <property type="match status" value="1"/>
</dbReference>
<keyword evidence="9" id="KW-1185">Reference proteome</keyword>
<evidence type="ECO:0000313" key="8">
    <source>
        <dbReference type="EMBL" id="KQK24501.1"/>
    </source>
</evidence>
<protein>
    <submittedName>
        <fullName evidence="8">LuxR family transcriptional regulator</fullName>
    </submittedName>
</protein>
<gene>
    <name evidence="8" type="ORF">AR438_15020</name>
</gene>
<dbReference type="Pfam" id="PF00072">
    <property type="entry name" value="Response_reg"/>
    <property type="match status" value="1"/>
</dbReference>
<keyword evidence="3" id="KW-0238">DNA-binding</keyword>
<evidence type="ECO:0000313" key="9">
    <source>
        <dbReference type="Proteomes" id="UP000051682"/>
    </source>
</evidence>
<dbReference type="EMBL" id="LLYZ01000020">
    <property type="protein sequence ID" value="KQK24501.1"/>
    <property type="molecule type" value="Genomic_DNA"/>
</dbReference>
<evidence type="ECO:0000256" key="2">
    <source>
        <dbReference type="ARBA" id="ARBA00023015"/>
    </source>
</evidence>
<dbReference type="InterPro" id="IPR036388">
    <property type="entry name" value="WH-like_DNA-bd_sf"/>
</dbReference>
<keyword evidence="1 5" id="KW-0597">Phosphoprotein</keyword>
<dbReference type="SUPFAM" id="SSF46894">
    <property type="entry name" value="C-terminal effector domain of the bipartite response regulators"/>
    <property type="match status" value="1"/>
</dbReference>
<feature type="domain" description="HTH luxR-type" evidence="6">
    <location>
        <begin position="149"/>
        <end position="214"/>
    </location>
</feature>
<evidence type="ECO:0000256" key="3">
    <source>
        <dbReference type="ARBA" id="ARBA00023125"/>
    </source>
</evidence>
<dbReference type="OrthoDB" id="1013073at2"/>
<dbReference type="GO" id="GO:0000160">
    <property type="term" value="P:phosphorelay signal transduction system"/>
    <property type="evidence" value="ECO:0007669"/>
    <property type="project" value="InterPro"/>
</dbReference>
<dbReference type="InterPro" id="IPR011006">
    <property type="entry name" value="CheY-like_superfamily"/>
</dbReference>
<dbReference type="PROSITE" id="PS50110">
    <property type="entry name" value="RESPONSE_REGULATORY"/>
    <property type="match status" value="1"/>
</dbReference>
<dbReference type="InterPro" id="IPR000792">
    <property type="entry name" value="Tscrpt_reg_LuxR_C"/>
</dbReference>
<dbReference type="GO" id="GO:0006355">
    <property type="term" value="P:regulation of DNA-templated transcription"/>
    <property type="evidence" value="ECO:0007669"/>
    <property type="project" value="InterPro"/>
</dbReference>
<evidence type="ECO:0000259" key="7">
    <source>
        <dbReference type="PROSITE" id="PS50110"/>
    </source>
</evidence>
<evidence type="ECO:0000256" key="4">
    <source>
        <dbReference type="ARBA" id="ARBA00023163"/>
    </source>
</evidence>
<organism evidence="8 9">
    <name type="scientific">Chryseobacterium aquaticum</name>
    <dbReference type="NCBI Taxonomy" id="452084"/>
    <lineage>
        <taxon>Bacteria</taxon>
        <taxon>Pseudomonadati</taxon>
        <taxon>Bacteroidota</taxon>
        <taxon>Flavobacteriia</taxon>
        <taxon>Flavobacteriales</taxon>
        <taxon>Weeksellaceae</taxon>
        <taxon>Chryseobacterium group</taxon>
        <taxon>Chryseobacterium</taxon>
    </lineage>
</organism>
<dbReference type="STRING" id="452084.AR438_15020"/>
<dbReference type="CDD" id="cd17535">
    <property type="entry name" value="REC_NarL-like"/>
    <property type="match status" value="1"/>
</dbReference>
<dbReference type="PROSITE" id="PS00622">
    <property type="entry name" value="HTH_LUXR_1"/>
    <property type="match status" value="1"/>
</dbReference>
<keyword evidence="2" id="KW-0805">Transcription regulation</keyword>
<dbReference type="SUPFAM" id="SSF52172">
    <property type="entry name" value="CheY-like"/>
    <property type="match status" value="1"/>
</dbReference>
<evidence type="ECO:0000259" key="6">
    <source>
        <dbReference type="PROSITE" id="PS50043"/>
    </source>
</evidence>
<feature type="domain" description="Response regulatory" evidence="7">
    <location>
        <begin position="10"/>
        <end position="126"/>
    </location>
</feature>
<dbReference type="PROSITE" id="PS50043">
    <property type="entry name" value="HTH_LUXR_2"/>
    <property type="match status" value="1"/>
</dbReference>
<dbReference type="GO" id="GO:0003677">
    <property type="term" value="F:DNA binding"/>
    <property type="evidence" value="ECO:0007669"/>
    <property type="project" value="UniProtKB-KW"/>
</dbReference>
<feature type="modified residue" description="4-aspartylphosphate" evidence="5">
    <location>
        <position position="61"/>
    </location>
</feature>
<dbReference type="Gene3D" id="1.10.10.10">
    <property type="entry name" value="Winged helix-like DNA-binding domain superfamily/Winged helix DNA-binding domain"/>
    <property type="match status" value="1"/>
</dbReference>
<dbReference type="RefSeq" id="WP_056016749.1">
    <property type="nucleotide sequence ID" value="NZ_LLYZ01000020.1"/>
</dbReference>
<dbReference type="Pfam" id="PF00196">
    <property type="entry name" value="GerE"/>
    <property type="match status" value="1"/>
</dbReference>
<dbReference type="InterPro" id="IPR001789">
    <property type="entry name" value="Sig_transdc_resp-reg_receiver"/>
</dbReference>
<accession>A0A0Q3HPD3</accession>
<evidence type="ECO:0000256" key="1">
    <source>
        <dbReference type="ARBA" id="ARBA00022553"/>
    </source>
</evidence>
<name>A0A0Q3HPD3_9FLAO</name>
<dbReference type="Gene3D" id="3.40.50.2300">
    <property type="match status" value="1"/>
</dbReference>
<dbReference type="AlphaFoldDB" id="A0A0Q3HPD3"/>
<dbReference type="Proteomes" id="UP000051682">
    <property type="component" value="Unassembled WGS sequence"/>
</dbReference>
<comment type="caution">
    <text evidence="8">The sequence shown here is derived from an EMBL/GenBank/DDBJ whole genome shotgun (WGS) entry which is preliminary data.</text>
</comment>
<keyword evidence="4" id="KW-0804">Transcription</keyword>
<dbReference type="PANTHER" id="PTHR43214">
    <property type="entry name" value="TWO-COMPONENT RESPONSE REGULATOR"/>
    <property type="match status" value="1"/>
</dbReference>
<reference evidence="8 9" key="1">
    <citation type="submission" date="2015-10" db="EMBL/GenBank/DDBJ databases">
        <title>Chryseobacterium aquaticum genome.</title>
        <authorList>
            <person name="Newman J.D."/>
            <person name="Ferguson M.B."/>
            <person name="Miller J.R."/>
        </authorList>
    </citation>
    <scope>NUCLEOTIDE SEQUENCE [LARGE SCALE GENOMIC DNA]</scope>
    <source>
        <strain evidence="8 9">KCTC 12483</strain>
    </source>
</reference>
<dbReference type="PRINTS" id="PR00038">
    <property type="entry name" value="HTHLUXR"/>
</dbReference>
<dbReference type="InterPro" id="IPR058245">
    <property type="entry name" value="NreC/VraR/RcsB-like_REC"/>
</dbReference>
<dbReference type="SMART" id="SM00448">
    <property type="entry name" value="REC"/>
    <property type="match status" value="1"/>
</dbReference>
<evidence type="ECO:0000256" key="5">
    <source>
        <dbReference type="PROSITE-ProRule" id="PRU00169"/>
    </source>
</evidence>